<feature type="domain" description="Vps72/YL1 C-terminal" evidence="6">
    <location>
        <begin position="223"/>
        <end position="252"/>
    </location>
</feature>
<evidence type="ECO:0000256" key="3">
    <source>
        <dbReference type="ARBA" id="ARBA00023163"/>
    </source>
</evidence>
<dbReference type="PANTHER" id="PTHR31200:SF1">
    <property type="entry name" value="INO80 COMPLEX SUBUNIT C"/>
    <property type="match status" value="1"/>
</dbReference>
<accession>A0A8D2JY27</accession>
<evidence type="ECO:0000313" key="8">
    <source>
        <dbReference type="Proteomes" id="UP000694411"/>
    </source>
</evidence>
<proteinExistence type="predicted"/>
<reference evidence="7" key="3">
    <citation type="submission" date="2025-09" db="UniProtKB">
        <authorList>
            <consortium name="Ensembl"/>
        </authorList>
    </citation>
    <scope>IDENTIFICATION</scope>
</reference>
<keyword evidence="8" id="KW-1185">Reference proteome</keyword>
<dbReference type="InterPro" id="IPR013272">
    <property type="entry name" value="Vps72/YL1_C"/>
</dbReference>
<keyword evidence="4" id="KW-0539">Nucleus</keyword>
<keyword evidence="2" id="KW-0805">Transcription regulation</keyword>
<comment type="subcellular location">
    <subcellularLocation>
        <location evidence="1">Nucleus</location>
    </subcellularLocation>
</comment>
<dbReference type="AlphaFoldDB" id="A0A8D2JY27"/>
<reference evidence="7" key="1">
    <citation type="submission" date="2018-05" db="EMBL/GenBank/DDBJ databases">
        <title>Whole genome of Theropithecus gelada.</title>
        <authorList>
            <person name="Chiou K.L."/>
            <person name="Snyder-Mackler N."/>
        </authorList>
    </citation>
    <scope>NUCLEOTIDE SEQUENCE [LARGE SCALE GENOMIC DNA]</scope>
</reference>
<reference evidence="7" key="2">
    <citation type="submission" date="2025-08" db="UniProtKB">
        <authorList>
            <consortium name="Ensembl"/>
        </authorList>
    </citation>
    <scope>IDENTIFICATION</scope>
</reference>
<evidence type="ECO:0000256" key="5">
    <source>
        <dbReference type="SAM" id="MobiDB-lite"/>
    </source>
</evidence>
<dbReference type="SMART" id="SM00993">
    <property type="entry name" value="YL1_C"/>
    <property type="match status" value="1"/>
</dbReference>
<feature type="region of interest" description="Disordered" evidence="5">
    <location>
        <begin position="68"/>
        <end position="129"/>
    </location>
</feature>
<evidence type="ECO:0000256" key="2">
    <source>
        <dbReference type="ARBA" id="ARBA00023015"/>
    </source>
</evidence>
<keyword evidence="3" id="KW-0804">Transcription</keyword>
<dbReference type="InterPro" id="IPR029525">
    <property type="entry name" value="INO80C/Ies6"/>
</dbReference>
<dbReference type="GO" id="GO:0031011">
    <property type="term" value="C:Ino80 complex"/>
    <property type="evidence" value="ECO:0007669"/>
    <property type="project" value="InterPro"/>
</dbReference>
<protein>
    <recommendedName>
        <fullName evidence="6">Vps72/YL1 C-terminal domain-containing protein</fullName>
    </recommendedName>
</protein>
<sequence length="265" mass="28861">MSLRRRCLVYTGHRGLAGPGVSLTQHWKKPLNSSFYYANHLCKWSLHLGAPRCRLFYCTCDDKEKERGKRSSRARAGRGVGGPGEDSGCDGGANSSCGTTSTPGTVRTARRGRPARPTPAAARKQKAVSASSFVQGVSTEARSENKVVPSEFSTGPVEKAAKPLPFKDPNFVHSGHGGAVAAKNTTWKNLKQILASQRALPWQLNDPNYFSTDAPPPFKPAKKYSDVPGLLANRTDPQSKLRLGTVEEFSYIRRLPSDRPPATWP</sequence>
<dbReference type="GO" id="GO:0006338">
    <property type="term" value="P:chromatin remodeling"/>
    <property type="evidence" value="ECO:0007669"/>
    <property type="project" value="InterPro"/>
</dbReference>
<dbReference type="Proteomes" id="UP000694411">
    <property type="component" value="Chromosome 18"/>
</dbReference>
<organism evidence="7 8">
    <name type="scientific">Theropithecus gelada</name>
    <name type="common">Gelada baboon</name>
    <dbReference type="NCBI Taxonomy" id="9565"/>
    <lineage>
        <taxon>Eukaryota</taxon>
        <taxon>Metazoa</taxon>
        <taxon>Chordata</taxon>
        <taxon>Craniata</taxon>
        <taxon>Vertebrata</taxon>
        <taxon>Euteleostomi</taxon>
        <taxon>Mammalia</taxon>
        <taxon>Eutheria</taxon>
        <taxon>Euarchontoglires</taxon>
        <taxon>Primates</taxon>
        <taxon>Haplorrhini</taxon>
        <taxon>Catarrhini</taxon>
        <taxon>Cercopithecidae</taxon>
        <taxon>Cercopithecinae</taxon>
        <taxon>Theropithecus</taxon>
    </lineage>
</organism>
<name>A0A8D2JY27_THEGE</name>
<evidence type="ECO:0000256" key="4">
    <source>
        <dbReference type="ARBA" id="ARBA00023242"/>
    </source>
</evidence>
<evidence type="ECO:0000259" key="6">
    <source>
        <dbReference type="SMART" id="SM00993"/>
    </source>
</evidence>
<dbReference type="PANTHER" id="PTHR31200">
    <property type="entry name" value="INO80 COMPLEX SUBUNIT C"/>
    <property type="match status" value="1"/>
</dbReference>
<dbReference type="Ensembl" id="ENSTGET00000011413.1">
    <property type="protein sequence ID" value="ENSTGEP00000009452.1"/>
    <property type="gene ID" value="ENSTGEG00000007784.1"/>
</dbReference>
<evidence type="ECO:0000313" key="7">
    <source>
        <dbReference type="Ensembl" id="ENSTGEP00000009452.1"/>
    </source>
</evidence>
<evidence type="ECO:0000256" key="1">
    <source>
        <dbReference type="ARBA" id="ARBA00004123"/>
    </source>
</evidence>
<feature type="compositionally biased region" description="Gly residues" evidence="5">
    <location>
        <begin position="78"/>
        <end position="91"/>
    </location>
</feature>